<dbReference type="InterPro" id="IPR000719">
    <property type="entry name" value="Prot_kinase_dom"/>
</dbReference>
<evidence type="ECO:0000256" key="11">
    <source>
        <dbReference type="PIRSR" id="PIRSR037993-1"/>
    </source>
</evidence>
<dbReference type="Proteomes" id="UP000694565">
    <property type="component" value="Unplaced"/>
</dbReference>
<evidence type="ECO:0000256" key="2">
    <source>
        <dbReference type="ARBA" id="ARBA00022527"/>
    </source>
</evidence>
<dbReference type="GO" id="GO:0005737">
    <property type="term" value="C:cytoplasm"/>
    <property type="evidence" value="ECO:0007669"/>
    <property type="project" value="UniProtKB-UniRule"/>
</dbReference>
<feature type="binding site" evidence="12">
    <location>
        <position position="87"/>
    </location>
    <ligand>
        <name>ATP</name>
        <dbReference type="ChEBI" id="CHEBI:30616"/>
    </ligand>
</feature>
<keyword evidence="6 10" id="KW-0418">Kinase</keyword>
<dbReference type="EC" id="2.7.11.1" evidence="10"/>
<dbReference type="GO" id="GO:0005524">
    <property type="term" value="F:ATP binding"/>
    <property type="evidence" value="ECO:0007669"/>
    <property type="project" value="UniProtKB-UniRule"/>
</dbReference>
<dbReference type="Ensembl" id="ENSCLMT00005022474.1">
    <property type="protein sequence ID" value="ENSCLMP00005021412.1"/>
    <property type="gene ID" value="ENSCLMG00005010684.1"/>
</dbReference>
<evidence type="ECO:0000313" key="14">
    <source>
        <dbReference type="Ensembl" id="ENSCLMP00005021412.1"/>
    </source>
</evidence>
<dbReference type="GO" id="GO:0106310">
    <property type="term" value="F:protein serine kinase activity"/>
    <property type="evidence" value="ECO:0007669"/>
    <property type="project" value="UniProtKB-UniRule"/>
</dbReference>
<dbReference type="PROSITE" id="PS50011">
    <property type="entry name" value="PROTEIN_KINASE_DOM"/>
    <property type="match status" value="1"/>
</dbReference>
<dbReference type="InterPro" id="IPR008271">
    <property type="entry name" value="Ser/Thr_kinase_AS"/>
</dbReference>
<comment type="function">
    <text evidence="10">Proto-oncogene with serine/threonine kinase activity involved in cell survival and cell proliferation.</text>
</comment>
<feature type="binding site" evidence="12">
    <location>
        <position position="94"/>
    </location>
    <ligand>
        <name>ATP</name>
        <dbReference type="ChEBI" id="CHEBI:30616"/>
    </ligand>
</feature>
<evidence type="ECO:0000256" key="3">
    <source>
        <dbReference type="ARBA" id="ARBA00022553"/>
    </source>
</evidence>
<keyword evidence="2 10" id="KW-0723">Serine/threonine-protein kinase</keyword>
<dbReference type="SUPFAM" id="SSF56112">
    <property type="entry name" value="Protein kinase-like (PK-like)"/>
    <property type="match status" value="1"/>
</dbReference>
<evidence type="ECO:0000259" key="13">
    <source>
        <dbReference type="PROSITE" id="PS50011"/>
    </source>
</evidence>
<evidence type="ECO:0000256" key="6">
    <source>
        <dbReference type="ARBA" id="ARBA00022777"/>
    </source>
</evidence>
<dbReference type="Gene3D" id="3.30.200.20">
    <property type="entry name" value="Phosphorylase Kinase, domain 1"/>
    <property type="match status" value="1"/>
</dbReference>
<reference evidence="14" key="1">
    <citation type="submission" date="2025-08" db="UniProtKB">
        <authorList>
            <consortium name="Ensembl"/>
        </authorList>
    </citation>
    <scope>IDENTIFICATION</scope>
</reference>
<organism evidence="14 15">
    <name type="scientific">Cyclopterus lumpus</name>
    <name type="common">Lumpsucker</name>
    <dbReference type="NCBI Taxonomy" id="8103"/>
    <lineage>
        <taxon>Eukaryota</taxon>
        <taxon>Metazoa</taxon>
        <taxon>Chordata</taxon>
        <taxon>Craniata</taxon>
        <taxon>Vertebrata</taxon>
        <taxon>Euteleostomi</taxon>
        <taxon>Actinopterygii</taxon>
        <taxon>Neopterygii</taxon>
        <taxon>Teleostei</taxon>
        <taxon>Neoteleostei</taxon>
        <taxon>Acanthomorphata</taxon>
        <taxon>Eupercaria</taxon>
        <taxon>Perciformes</taxon>
        <taxon>Cottioidei</taxon>
        <taxon>Cottales</taxon>
        <taxon>Cyclopteridae</taxon>
        <taxon>Cyclopterus</taxon>
    </lineage>
</organism>
<name>A0A8C2XN97_CYCLU</name>
<comment type="catalytic activity">
    <reaction evidence="9 10">
        <text>L-seryl-[protein] + ATP = O-phospho-L-seryl-[protein] + ADP + H(+)</text>
        <dbReference type="Rhea" id="RHEA:17989"/>
        <dbReference type="Rhea" id="RHEA-COMP:9863"/>
        <dbReference type="Rhea" id="RHEA-COMP:11604"/>
        <dbReference type="ChEBI" id="CHEBI:15378"/>
        <dbReference type="ChEBI" id="CHEBI:29999"/>
        <dbReference type="ChEBI" id="CHEBI:30616"/>
        <dbReference type="ChEBI" id="CHEBI:83421"/>
        <dbReference type="ChEBI" id="CHEBI:456216"/>
        <dbReference type="EC" id="2.7.11.1"/>
    </reaction>
</comment>
<dbReference type="PANTHER" id="PTHR22984">
    <property type="entry name" value="SERINE/THREONINE-PROTEIN KINASE PIM"/>
    <property type="match status" value="1"/>
</dbReference>
<evidence type="ECO:0000256" key="9">
    <source>
        <dbReference type="ARBA" id="ARBA00048679"/>
    </source>
</evidence>
<keyword evidence="3" id="KW-0597">Phosphoprotein</keyword>
<dbReference type="Pfam" id="PF00069">
    <property type="entry name" value="Pkinase"/>
    <property type="match status" value="1"/>
</dbReference>
<evidence type="ECO:0000256" key="1">
    <source>
        <dbReference type="ARBA" id="ARBA00005505"/>
    </source>
</evidence>
<sequence>EFEAKYQQQYMLGAGGCGSVFAGFRRKDYHPVSVTHILSNTHTHTHLRTNTILFVLQEEKSGSVGASAPISLLDWYDLGQELILVLERPVPAVDLYEYILANKGPLPEEEAKVSSCRTFLQLVKAAVHLQDNEIFHRDIKVENILIETGSDVPRVRLIDFGLSCFTKQETLKGVFYGTRWHAPPEWRRSRQYSAGPTTVWQMGVLYCAEASLERHPHLSPPLSPECQDFMRVCLTQDPKERPSLKQIRLHPWASSTVRPLVLLSTTCDVHLELTCMDRYIENNNSCYSSLSMSSSPMVDGYCPC</sequence>
<evidence type="ECO:0000256" key="4">
    <source>
        <dbReference type="ARBA" id="ARBA00022679"/>
    </source>
</evidence>
<evidence type="ECO:0000313" key="15">
    <source>
        <dbReference type="Proteomes" id="UP000694565"/>
    </source>
</evidence>
<evidence type="ECO:0000256" key="12">
    <source>
        <dbReference type="PIRSR" id="PIRSR037993-2"/>
    </source>
</evidence>
<evidence type="ECO:0000256" key="5">
    <source>
        <dbReference type="ARBA" id="ARBA00022741"/>
    </source>
</evidence>
<dbReference type="GO" id="GO:0004674">
    <property type="term" value="F:protein serine/threonine kinase activity"/>
    <property type="evidence" value="ECO:0007669"/>
    <property type="project" value="UniProtKB-UniRule"/>
</dbReference>
<comment type="catalytic activity">
    <reaction evidence="8 10">
        <text>L-threonyl-[protein] + ATP = O-phospho-L-threonyl-[protein] + ADP + H(+)</text>
        <dbReference type="Rhea" id="RHEA:46608"/>
        <dbReference type="Rhea" id="RHEA-COMP:11060"/>
        <dbReference type="Rhea" id="RHEA-COMP:11605"/>
        <dbReference type="ChEBI" id="CHEBI:15378"/>
        <dbReference type="ChEBI" id="CHEBI:30013"/>
        <dbReference type="ChEBI" id="CHEBI:30616"/>
        <dbReference type="ChEBI" id="CHEBI:61977"/>
        <dbReference type="ChEBI" id="CHEBI:456216"/>
        <dbReference type="EC" id="2.7.11.1"/>
    </reaction>
</comment>
<keyword evidence="5 10" id="KW-0547">Nucleotide-binding</keyword>
<keyword evidence="4 10" id="KW-0808">Transferase</keyword>
<dbReference type="GO" id="GO:0043066">
    <property type="term" value="P:negative regulation of apoptotic process"/>
    <property type="evidence" value="ECO:0007669"/>
    <property type="project" value="UniProtKB-UniRule"/>
</dbReference>
<proteinExistence type="inferred from homology"/>
<dbReference type="Gene3D" id="1.10.510.10">
    <property type="entry name" value="Transferase(Phosphotransferase) domain 1"/>
    <property type="match status" value="1"/>
</dbReference>
<protein>
    <recommendedName>
        <fullName evidence="10">Serine/threonine-protein kinase</fullName>
        <ecNumber evidence="10">2.7.11.1</ecNumber>
    </recommendedName>
</protein>
<keyword evidence="15" id="KW-1185">Reference proteome</keyword>
<keyword evidence="7 10" id="KW-0067">ATP-binding</keyword>
<evidence type="ECO:0000256" key="7">
    <source>
        <dbReference type="ARBA" id="ARBA00022840"/>
    </source>
</evidence>
<dbReference type="InterPro" id="IPR011009">
    <property type="entry name" value="Kinase-like_dom_sf"/>
</dbReference>
<accession>A0A8C2XN97</accession>
<dbReference type="GO" id="GO:0007346">
    <property type="term" value="P:regulation of mitotic cell cycle"/>
    <property type="evidence" value="ECO:0007669"/>
    <property type="project" value="TreeGrafter"/>
</dbReference>
<dbReference type="GeneTree" id="ENSGT00950000182996"/>
<feature type="domain" description="Protein kinase" evidence="13">
    <location>
        <begin position="6"/>
        <end position="253"/>
    </location>
</feature>
<comment type="similarity">
    <text evidence="1 10">Belongs to the protein kinase superfamily. CAMK Ser/Thr protein kinase family. PIM subfamily.</text>
</comment>
<evidence type="ECO:0000256" key="8">
    <source>
        <dbReference type="ARBA" id="ARBA00047899"/>
    </source>
</evidence>
<dbReference type="PANTHER" id="PTHR22984:SF11">
    <property type="entry name" value="AURORA KINASE-RELATED"/>
    <property type="match status" value="1"/>
</dbReference>
<feature type="active site" description="Proton acceptor" evidence="11">
    <location>
        <position position="138"/>
    </location>
</feature>
<feature type="binding site" evidence="12">
    <location>
        <begin position="12"/>
        <end position="20"/>
    </location>
    <ligand>
        <name>ATP</name>
        <dbReference type="ChEBI" id="CHEBI:30616"/>
    </ligand>
</feature>
<dbReference type="InterPro" id="IPR051138">
    <property type="entry name" value="PIM_Ser/Thr_kinase"/>
</dbReference>
<dbReference type="InterPro" id="IPR017348">
    <property type="entry name" value="PIM1/2/3"/>
</dbReference>
<dbReference type="SMART" id="SM00220">
    <property type="entry name" value="S_TKc"/>
    <property type="match status" value="1"/>
</dbReference>
<evidence type="ECO:0000256" key="10">
    <source>
        <dbReference type="PIRNR" id="PIRNR037993"/>
    </source>
</evidence>
<reference evidence="14" key="2">
    <citation type="submission" date="2025-09" db="UniProtKB">
        <authorList>
            <consortium name="Ensembl"/>
        </authorList>
    </citation>
    <scope>IDENTIFICATION</scope>
</reference>
<dbReference type="PIRSF" id="PIRSF037993">
    <property type="entry name" value="STPK_Pim-1"/>
    <property type="match status" value="1"/>
</dbReference>
<dbReference type="PROSITE" id="PS00108">
    <property type="entry name" value="PROTEIN_KINASE_ST"/>
    <property type="match status" value="1"/>
</dbReference>
<dbReference type="AlphaFoldDB" id="A0A8C2XN97"/>